<name>A0ABQ5U077_9PROT</name>
<dbReference type="InterPro" id="IPR004846">
    <property type="entry name" value="T2SS/T3SS_dom"/>
</dbReference>
<feature type="signal peptide" evidence="2">
    <location>
        <begin position="1"/>
        <end position="23"/>
    </location>
</feature>
<dbReference type="InterPro" id="IPR032789">
    <property type="entry name" value="T2SS-T3SS_pil_N"/>
</dbReference>
<dbReference type="PRINTS" id="PR00811">
    <property type="entry name" value="BCTERIALGSPD"/>
</dbReference>
<dbReference type="Pfam" id="PF13629">
    <property type="entry name" value="T2SS-T3SS_pil_N"/>
    <property type="match status" value="1"/>
</dbReference>
<dbReference type="EMBL" id="BSNF01000001">
    <property type="protein sequence ID" value="GLQ05060.1"/>
    <property type="molecule type" value="Genomic_DNA"/>
</dbReference>
<proteinExistence type="inferred from homology"/>
<sequence>MGGLATIGMGLALLVQLSGPAEAAQASRVNLSLSDLGQGDNSTAISVPANKSRILKVDVPFADLLVGNPEIADVLPLTDRTVYILGKSLGTTSLAVYDKKKQLLGIVNIDVTYDIDGLKAKLNRLVPGEVIEVHSANAAVVLKGVVSSLSQQDKVLAVAEQYAPGKVTNLMAVADAQQVLLKVKFAEVSRSTFKGISTNTAVSFNGQDSDGSLITGLTSIGAGFLTGTIGFTIGNTLLDLFLDAGEEKGIVKTLAEPNLIALSGDTAEFLAGGEFPVPVAQDSSASGTAITVEFKEFGVRLAFTPTVLDKELINLVVAPEVSSLANSITQISGFNIPSLTTRRARTTVELRAGQSFAIAGLLQSNFKDTVDQVPGLGDVPILGALARSSEFTQEETELVIIITPYLVQPALAGTLAAPTDYFVPPSDFDIFLFGQTEGDKAPGGPATDGRQILSQRGDGGIDGKYGYVIK</sequence>
<dbReference type="Pfam" id="PF00263">
    <property type="entry name" value="Secretin"/>
    <property type="match status" value="1"/>
</dbReference>
<dbReference type="Proteomes" id="UP001161409">
    <property type="component" value="Unassembled WGS sequence"/>
</dbReference>
<accession>A0ABQ5U077</accession>
<keyword evidence="6" id="KW-1185">Reference proteome</keyword>
<dbReference type="InterPro" id="IPR001775">
    <property type="entry name" value="GspD/PilQ"/>
</dbReference>
<dbReference type="PANTHER" id="PTHR30332:SF17">
    <property type="entry name" value="TYPE IV PILIATION SYSTEM PROTEIN DR_0774-RELATED"/>
    <property type="match status" value="1"/>
</dbReference>
<gene>
    <name evidence="5" type="ORF">GCM10007924_02810</name>
</gene>
<feature type="domain" description="Type II/III secretion system secretin-like" evidence="3">
    <location>
        <begin position="246"/>
        <end position="407"/>
    </location>
</feature>
<reference evidence="5" key="1">
    <citation type="journal article" date="2014" name="Int. J. Syst. Evol. Microbiol.">
        <title>Complete genome of a new Firmicutes species belonging to the dominant human colonic microbiota ('Ruminococcus bicirculans') reveals two chromosomes and a selective capacity to utilize plant glucans.</title>
        <authorList>
            <consortium name="NISC Comparative Sequencing Program"/>
            <person name="Wegmann U."/>
            <person name="Louis P."/>
            <person name="Goesmann A."/>
            <person name="Henrissat B."/>
            <person name="Duncan S.H."/>
            <person name="Flint H.J."/>
        </authorList>
    </citation>
    <scope>NUCLEOTIDE SEQUENCE</scope>
    <source>
        <strain evidence="5">NBRC 103408</strain>
    </source>
</reference>
<evidence type="ECO:0000259" key="4">
    <source>
        <dbReference type="Pfam" id="PF13629"/>
    </source>
</evidence>
<dbReference type="InterPro" id="IPR050810">
    <property type="entry name" value="Bact_Secretion_Sys_Channel"/>
</dbReference>
<reference evidence="5" key="2">
    <citation type="submission" date="2023-01" db="EMBL/GenBank/DDBJ databases">
        <title>Draft genome sequence of Sneathiella chinensis strain NBRC 103408.</title>
        <authorList>
            <person name="Sun Q."/>
            <person name="Mori K."/>
        </authorList>
    </citation>
    <scope>NUCLEOTIDE SEQUENCE</scope>
    <source>
        <strain evidence="5">NBRC 103408</strain>
    </source>
</reference>
<evidence type="ECO:0000256" key="2">
    <source>
        <dbReference type="SAM" id="SignalP"/>
    </source>
</evidence>
<protein>
    <submittedName>
        <fullName evidence="5">General secretion pathway protein</fullName>
    </submittedName>
</protein>
<evidence type="ECO:0000256" key="1">
    <source>
        <dbReference type="RuleBase" id="RU004003"/>
    </source>
</evidence>
<comment type="similarity">
    <text evidence="1">Belongs to the bacterial secretin family.</text>
</comment>
<evidence type="ECO:0000313" key="5">
    <source>
        <dbReference type="EMBL" id="GLQ05060.1"/>
    </source>
</evidence>
<evidence type="ECO:0000313" key="6">
    <source>
        <dbReference type="Proteomes" id="UP001161409"/>
    </source>
</evidence>
<feature type="domain" description="Pilus formation protein N-terminal" evidence="4">
    <location>
        <begin position="42"/>
        <end position="111"/>
    </location>
</feature>
<feature type="chain" id="PRO_5045672239" evidence="2">
    <location>
        <begin position="24"/>
        <end position="470"/>
    </location>
</feature>
<evidence type="ECO:0000259" key="3">
    <source>
        <dbReference type="Pfam" id="PF00263"/>
    </source>
</evidence>
<dbReference type="PANTHER" id="PTHR30332">
    <property type="entry name" value="PROBABLE GENERAL SECRETION PATHWAY PROTEIN D"/>
    <property type="match status" value="1"/>
</dbReference>
<keyword evidence="2" id="KW-0732">Signal</keyword>
<comment type="caution">
    <text evidence="5">The sequence shown here is derived from an EMBL/GenBank/DDBJ whole genome shotgun (WGS) entry which is preliminary data.</text>
</comment>
<organism evidence="5 6">
    <name type="scientific">Sneathiella chinensis</name>
    <dbReference type="NCBI Taxonomy" id="349750"/>
    <lineage>
        <taxon>Bacteria</taxon>
        <taxon>Pseudomonadati</taxon>
        <taxon>Pseudomonadota</taxon>
        <taxon>Alphaproteobacteria</taxon>
        <taxon>Sneathiellales</taxon>
        <taxon>Sneathiellaceae</taxon>
        <taxon>Sneathiella</taxon>
    </lineage>
</organism>